<sequence>MPLYHTLILHFRGVLHYYGESYLGENLLMDKKQRIFYLDFIRVIAILLVIFIHVSTIDTTKHIGTTDWQIIKMLNYFAHISVPIFFMISGTLILNSPKTLSLKYTWQKRIPRIVIPFVIWSIILPTVISLTSNLLSTNDVWGRLKFILNKPTIPVFWFMYPLIGVYILSPIIKTFVDNASLKMLFYVTSVWLVTCSLLPSVNVMMGKDMKHVFQLSPVSNFLLIGGFTGYFILGYLLSQMDFRNISSFALLTLFIGIGTFGNFFSESVPKTFDTNNSYYVTSLFIPIMSIAAFILLQKWGNSIRSRGVINFFESLAPLVFGIYLLHYLVIFFIEPWFFKNTNLRGIPATFLRYIVVVFITIVIIRVVSFIPGINYLLTGHTRSKK</sequence>
<accession>A0A0R1KRJ0</accession>
<dbReference type="GO" id="GO:0016413">
    <property type="term" value="F:O-acetyltransferase activity"/>
    <property type="evidence" value="ECO:0007669"/>
    <property type="project" value="TreeGrafter"/>
</dbReference>
<keyword evidence="10" id="KW-1185">Reference proteome</keyword>
<feature type="transmembrane region" description="Helical" evidence="7">
    <location>
        <begin position="35"/>
        <end position="56"/>
    </location>
</feature>
<feature type="transmembrane region" description="Helical" evidence="7">
    <location>
        <begin position="277"/>
        <end position="296"/>
    </location>
</feature>
<evidence type="ECO:0000256" key="2">
    <source>
        <dbReference type="ARBA" id="ARBA00007400"/>
    </source>
</evidence>
<feature type="transmembrane region" description="Helical" evidence="7">
    <location>
        <begin position="155"/>
        <end position="176"/>
    </location>
</feature>
<evidence type="ECO:0000256" key="1">
    <source>
        <dbReference type="ARBA" id="ARBA00004651"/>
    </source>
</evidence>
<feature type="transmembrane region" description="Helical" evidence="7">
    <location>
        <begin position="114"/>
        <end position="135"/>
    </location>
</feature>
<dbReference type="GO" id="GO:0009246">
    <property type="term" value="P:enterobacterial common antigen biosynthetic process"/>
    <property type="evidence" value="ECO:0007669"/>
    <property type="project" value="TreeGrafter"/>
</dbReference>
<evidence type="ECO:0000259" key="8">
    <source>
        <dbReference type="Pfam" id="PF01757"/>
    </source>
</evidence>
<dbReference type="PATRIC" id="fig|1423788.3.peg.201"/>
<feature type="transmembrane region" description="Helical" evidence="7">
    <location>
        <begin position="183"/>
        <end position="201"/>
    </location>
</feature>
<comment type="subcellular location">
    <subcellularLocation>
        <location evidence="1">Cell membrane</location>
        <topology evidence="1">Multi-pass membrane protein</topology>
    </subcellularLocation>
</comment>
<feature type="transmembrane region" description="Helical" evidence="7">
    <location>
        <begin position="221"/>
        <end position="238"/>
    </location>
</feature>
<dbReference type="Pfam" id="PF01757">
    <property type="entry name" value="Acyl_transf_3"/>
    <property type="match status" value="1"/>
</dbReference>
<evidence type="ECO:0000256" key="4">
    <source>
        <dbReference type="ARBA" id="ARBA00022692"/>
    </source>
</evidence>
<evidence type="ECO:0000256" key="5">
    <source>
        <dbReference type="ARBA" id="ARBA00022989"/>
    </source>
</evidence>
<name>A0A0R1KRJ0_9LACO</name>
<comment type="similarity">
    <text evidence="2">Belongs to the acyltransferase 3 family.</text>
</comment>
<feature type="transmembrane region" description="Helical" evidence="7">
    <location>
        <begin position="308"/>
        <end position="333"/>
    </location>
</feature>
<evidence type="ECO:0000256" key="3">
    <source>
        <dbReference type="ARBA" id="ARBA00022475"/>
    </source>
</evidence>
<feature type="domain" description="Acyltransferase 3" evidence="8">
    <location>
        <begin position="36"/>
        <end position="364"/>
    </location>
</feature>
<evidence type="ECO:0000313" key="9">
    <source>
        <dbReference type="EMBL" id="KRK81895.1"/>
    </source>
</evidence>
<keyword evidence="6 7" id="KW-0472">Membrane</keyword>
<comment type="caution">
    <text evidence="9">The sequence shown here is derived from an EMBL/GenBank/DDBJ whole genome shotgun (WGS) entry which is preliminary data.</text>
</comment>
<keyword evidence="4 7" id="KW-0812">Transmembrane</keyword>
<dbReference type="PANTHER" id="PTHR40074:SF2">
    <property type="entry name" value="O-ACETYLTRANSFERASE WECH"/>
    <property type="match status" value="1"/>
</dbReference>
<feature type="transmembrane region" description="Helical" evidence="7">
    <location>
        <begin position="245"/>
        <end position="265"/>
    </location>
</feature>
<dbReference type="PANTHER" id="PTHR40074">
    <property type="entry name" value="O-ACETYLTRANSFERASE WECH"/>
    <property type="match status" value="1"/>
</dbReference>
<dbReference type="GO" id="GO:0005886">
    <property type="term" value="C:plasma membrane"/>
    <property type="evidence" value="ECO:0007669"/>
    <property type="project" value="UniProtKB-SubCell"/>
</dbReference>
<keyword evidence="3" id="KW-1003">Cell membrane</keyword>
<reference evidence="9 10" key="1">
    <citation type="journal article" date="2015" name="Genome Announc.">
        <title>Expanding the biotechnology potential of lactobacilli through comparative genomics of 213 strains and associated genera.</title>
        <authorList>
            <person name="Sun Z."/>
            <person name="Harris H.M."/>
            <person name="McCann A."/>
            <person name="Guo C."/>
            <person name="Argimon S."/>
            <person name="Zhang W."/>
            <person name="Yang X."/>
            <person name="Jeffery I.B."/>
            <person name="Cooney J.C."/>
            <person name="Kagawa T.F."/>
            <person name="Liu W."/>
            <person name="Song Y."/>
            <person name="Salvetti E."/>
            <person name="Wrobel A."/>
            <person name="Rasinkangas P."/>
            <person name="Parkhill J."/>
            <person name="Rea M.C."/>
            <person name="O'Sullivan O."/>
            <person name="Ritari J."/>
            <person name="Douillard F.P."/>
            <person name="Paul Ross R."/>
            <person name="Yang R."/>
            <person name="Briner A.E."/>
            <person name="Felis G.E."/>
            <person name="de Vos W.M."/>
            <person name="Barrangou R."/>
            <person name="Klaenhammer T.R."/>
            <person name="Caufield P.W."/>
            <person name="Cui Y."/>
            <person name="Zhang H."/>
            <person name="O'Toole P.W."/>
        </authorList>
    </citation>
    <scope>NUCLEOTIDE SEQUENCE [LARGE SCALE GENOMIC DNA]</scope>
    <source>
        <strain evidence="9 10">DSM 19674</strain>
    </source>
</reference>
<dbReference type="AlphaFoldDB" id="A0A0R1KRJ0"/>
<feature type="transmembrane region" description="Helical" evidence="7">
    <location>
        <begin position="353"/>
        <end position="377"/>
    </location>
</feature>
<protein>
    <recommendedName>
        <fullName evidence="8">Acyltransferase 3 domain-containing protein</fullName>
    </recommendedName>
</protein>
<feature type="transmembrane region" description="Helical" evidence="7">
    <location>
        <begin position="76"/>
        <end position="94"/>
    </location>
</feature>
<gene>
    <name evidence="9" type="ORF">FC78_GL000194</name>
</gene>
<dbReference type="InterPro" id="IPR002656">
    <property type="entry name" value="Acyl_transf_3_dom"/>
</dbReference>
<dbReference type="Proteomes" id="UP000051515">
    <property type="component" value="Unassembled WGS sequence"/>
</dbReference>
<dbReference type="EMBL" id="AZDY01000041">
    <property type="protein sequence ID" value="KRK81895.1"/>
    <property type="molecule type" value="Genomic_DNA"/>
</dbReference>
<proteinExistence type="inferred from homology"/>
<evidence type="ECO:0000256" key="6">
    <source>
        <dbReference type="ARBA" id="ARBA00023136"/>
    </source>
</evidence>
<dbReference type="STRING" id="1423788.FC78_GL000194"/>
<keyword evidence="5 7" id="KW-1133">Transmembrane helix</keyword>
<organism evidence="9 10">
    <name type="scientific">Companilactobacillus bobalius DSM 19674</name>
    <dbReference type="NCBI Taxonomy" id="1423788"/>
    <lineage>
        <taxon>Bacteria</taxon>
        <taxon>Bacillati</taxon>
        <taxon>Bacillota</taxon>
        <taxon>Bacilli</taxon>
        <taxon>Lactobacillales</taxon>
        <taxon>Lactobacillaceae</taxon>
        <taxon>Companilactobacillus</taxon>
        <taxon>Companilactobacillus bobalius</taxon>
    </lineage>
</organism>
<evidence type="ECO:0000313" key="10">
    <source>
        <dbReference type="Proteomes" id="UP000051515"/>
    </source>
</evidence>
<evidence type="ECO:0000256" key="7">
    <source>
        <dbReference type="SAM" id="Phobius"/>
    </source>
</evidence>